<evidence type="ECO:0000313" key="7">
    <source>
        <dbReference type="EMBL" id="EPZ31333.1"/>
    </source>
</evidence>
<evidence type="ECO:0000256" key="1">
    <source>
        <dbReference type="ARBA" id="ARBA00004123"/>
    </source>
</evidence>
<dbReference type="STRING" id="988480.A0A075AS10"/>
<dbReference type="GO" id="GO:0005654">
    <property type="term" value="C:nucleoplasm"/>
    <property type="evidence" value="ECO:0007669"/>
    <property type="project" value="UniProtKB-ARBA"/>
</dbReference>
<dbReference type="PIRSF" id="PIRSF028763">
    <property type="entry name" value="RNA_pol_Rpc34"/>
    <property type="match status" value="1"/>
</dbReference>
<keyword evidence="4 6" id="KW-0804">Transcription</keyword>
<gene>
    <name evidence="7" type="ORF">O9G_000978</name>
</gene>
<protein>
    <recommendedName>
        <fullName evidence="6">DNA-directed RNA polymerase III subunit RPC6</fullName>
        <shortName evidence="6">RNA polymerase III subunit C6</shortName>
    </recommendedName>
</protein>
<evidence type="ECO:0000256" key="3">
    <source>
        <dbReference type="ARBA" id="ARBA00022478"/>
    </source>
</evidence>
<dbReference type="OMA" id="VGTTKKC"/>
<name>A0A075AS10_ROZAC</name>
<dbReference type="InterPro" id="IPR016049">
    <property type="entry name" value="RNA_pol_Rpc34-like"/>
</dbReference>
<proteinExistence type="inferred from homology"/>
<evidence type="ECO:0000256" key="4">
    <source>
        <dbReference type="ARBA" id="ARBA00023163"/>
    </source>
</evidence>
<dbReference type="Proteomes" id="UP000030755">
    <property type="component" value="Unassembled WGS sequence"/>
</dbReference>
<evidence type="ECO:0000256" key="5">
    <source>
        <dbReference type="ARBA" id="ARBA00023242"/>
    </source>
</evidence>
<sequence length="287" mass="32625">MEKQEQQIYNLLCSTSEGMDMAAIQGIIEMPLEDIVNSINVLSTKGYVEFLQSSKGIVYKAIADVEANLLGKLDGDERIIYQFIKQADNKGIWTKDLKFKSNLHQTVITKVLKSLESKKIIKAVKSVKNSVKKVYMLYDLTPSRDITGGIWFTESELDVEFINTMLNACFKFIQSKSIPKNKDGIFSPNYSGYPTAEQVLKIIREAKITSTEIELDDMQSLLDCLVYDGRIERLIGEEIMYRALPDLDSQNYYTSIPCCGCPVYNVCHENGPVNPVNCEYLKTWLQF</sequence>
<keyword evidence="5 6" id="KW-0539">Nucleus</keyword>
<dbReference type="Pfam" id="PF05158">
    <property type="entry name" value="RNA_pol_Rpc34"/>
    <property type="match status" value="1"/>
</dbReference>
<dbReference type="EMBL" id="KE561265">
    <property type="protein sequence ID" value="EPZ31333.1"/>
    <property type="molecule type" value="Genomic_DNA"/>
</dbReference>
<dbReference type="OrthoDB" id="613763at2759"/>
<dbReference type="InterPro" id="IPR036388">
    <property type="entry name" value="WH-like_DNA-bd_sf"/>
</dbReference>
<dbReference type="Gene3D" id="1.10.10.10">
    <property type="entry name" value="Winged helix-like DNA-binding domain superfamily/Winged helix DNA-binding domain"/>
    <property type="match status" value="2"/>
</dbReference>
<dbReference type="HOGENOM" id="CLU_033661_1_0_1"/>
<dbReference type="FunFam" id="1.10.10.10:FF:000116">
    <property type="entry name" value="DNA-directed RNA polymerase III subunit RPC6"/>
    <property type="match status" value="1"/>
</dbReference>
<dbReference type="GO" id="GO:0005737">
    <property type="term" value="C:cytoplasm"/>
    <property type="evidence" value="ECO:0007669"/>
    <property type="project" value="UniProtKB-ARBA"/>
</dbReference>
<accession>A0A075AS10</accession>
<dbReference type="GO" id="GO:0005666">
    <property type="term" value="C:RNA polymerase III complex"/>
    <property type="evidence" value="ECO:0007669"/>
    <property type="project" value="UniProtKB-UniRule"/>
</dbReference>
<keyword evidence="8" id="KW-1185">Reference proteome</keyword>
<comment type="subcellular location">
    <subcellularLocation>
        <location evidence="1 6">Nucleus</location>
    </subcellularLocation>
</comment>
<organism evidence="7 8">
    <name type="scientific">Rozella allomycis (strain CSF55)</name>
    <dbReference type="NCBI Taxonomy" id="988480"/>
    <lineage>
        <taxon>Eukaryota</taxon>
        <taxon>Fungi</taxon>
        <taxon>Fungi incertae sedis</taxon>
        <taxon>Cryptomycota</taxon>
        <taxon>Cryptomycota incertae sedis</taxon>
        <taxon>Rozella</taxon>
    </lineage>
</organism>
<dbReference type="SUPFAM" id="SSF46785">
    <property type="entry name" value="Winged helix' DNA-binding domain"/>
    <property type="match status" value="1"/>
</dbReference>
<comment type="similarity">
    <text evidence="2 6">Belongs to the eukaryotic RPC34/RPC39 RNA polymerase subunit family.</text>
</comment>
<evidence type="ECO:0000256" key="6">
    <source>
        <dbReference type="PIRNR" id="PIRNR028763"/>
    </source>
</evidence>
<keyword evidence="3 6" id="KW-0240">DNA-directed RNA polymerase</keyword>
<comment type="function">
    <text evidence="6">DNA-dependent RNA polymerase catalyzes the transcription of DNA into RNA using the four ribonucleoside triphosphates as substrates. Specific peripheric component of RNA polymerase III which synthesizes small RNAs, such as 5S rRNA and tRNAs.</text>
</comment>
<evidence type="ECO:0000313" key="8">
    <source>
        <dbReference type="Proteomes" id="UP000030755"/>
    </source>
</evidence>
<evidence type="ECO:0000256" key="2">
    <source>
        <dbReference type="ARBA" id="ARBA00011038"/>
    </source>
</evidence>
<reference evidence="7 8" key="1">
    <citation type="journal article" date="2013" name="Curr. Biol.">
        <title>Shared signatures of parasitism and phylogenomics unite Cryptomycota and microsporidia.</title>
        <authorList>
            <person name="James T.Y."/>
            <person name="Pelin A."/>
            <person name="Bonen L."/>
            <person name="Ahrendt S."/>
            <person name="Sain D."/>
            <person name="Corradi N."/>
            <person name="Stajich J.E."/>
        </authorList>
    </citation>
    <scope>NUCLEOTIDE SEQUENCE [LARGE SCALE GENOMIC DNA]</scope>
    <source>
        <strain evidence="7 8">CSF55</strain>
    </source>
</reference>
<dbReference type="InterPro" id="IPR007832">
    <property type="entry name" value="RNA_pol_Rpc34"/>
</dbReference>
<dbReference type="GO" id="GO:0006383">
    <property type="term" value="P:transcription by RNA polymerase III"/>
    <property type="evidence" value="ECO:0007669"/>
    <property type="project" value="UniProtKB-UniRule"/>
</dbReference>
<dbReference type="InterPro" id="IPR036390">
    <property type="entry name" value="WH_DNA-bd_sf"/>
</dbReference>
<dbReference type="PANTHER" id="PTHR12780">
    <property type="entry name" value="RNA POLYMERASE III DNA DIRECTED , 39KD SUBUNIT-RELATED"/>
    <property type="match status" value="1"/>
</dbReference>
<dbReference type="AlphaFoldDB" id="A0A075AS10"/>